<reference evidence="3" key="1">
    <citation type="journal article" date="2020" name="Nature">
        <title>Giant virus diversity and host interactions through global metagenomics.</title>
        <authorList>
            <person name="Schulz F."/>
            <person name="Roux S."/>
            <person name="Paez-Espino D."/>
            <person name="Jungbluth S."/>
            <person name="Walsh D.A."/>
            <person name="Denef V.J."/>
            <person name="McMahon K.D."/>
            <person name="Konstantinidis K.T."/>
            <person name="Eloe-Fadrosh E.A."/>
            <person name="Kyrpides N.C."/>
            <person name="Woyke T."/>
        </authorList>
    </citation>
    <scope>NUCLEOTIDE SEQUENCE</scope>
    <source>
        <strain evidence="3">GVMAG-S-1101169-75</strain>
    </source>
</reference>
<sequence>MQAQQQEHSRRIIDHWIHGSVKTIQRHFKSGPKRYDVYSPIYMNSSIVIDRVDYGTQVDRGLFVKSPIPKGTLLFMETNQDIYRYATNDIKIRVQQRQVQLNQESRIPLRKDQETKDQVRKKFTSIYGLVGVPELGILPLFFPITSFMNHDIRQSNIIILPPMSMIFALFSTGQVREKITIMVLASKDLEPGEQLFWDYAHGYAHSQQAYAHAVHDLPVTLRIPPTTFVQSFQRLRQLGTFPLYSRLESITDQLIQKGSRSITLPDVKRYGIMEIIQKLIPKWRAYYGDDRIPQFLLYILMTLYKVGEDSVRTMLQQTFFSPSSTYYPVSHPSFWTLVKLLHVKNDTEI</sequence>
<keyword evidence="1" id="KW-0812">Transmembrane</keyword>
<feature type="transmembrane region" description="Helical" evidence="1">
    <location>
        <begin position="126"/>
        <end position="145"/>
    </location>
</feature>
<organism evidence="3">
    <name type="scientific">viral metagenome</name>
    <dbReference type="NCBI Taxonomy" id="1070528"/>
    <lineage>
        <taxon>unclassified sequences</taxon>
        <taxon>metagenomes</taxon>
        <taxon>organismal metagenomes</taxon>
    </lineage>
</organism>
<accession>A0A6C0K1T6</accession>
<dbReference type="Gene3D" id="2.170.270.10">
    <property type="entry name" value="SET domain"/>
    <property type="match status" value="1"/>
</dbReference>
<dbReference type="PROSITE" id="PS50280">
    <property type="entry name" value="SET"/>
    <property type="match status" value="1"/>
</dbReference>
<evidence type="ECO:0000259" key="2">
    <source>
        <dbReference type="PROSITE" id="PS50280"/>
    </source>
</evidence>
<dbReference type="SUPFAM" id="SSF82199">
    <property type="entry name" value="SET domain"/>
    <property type="match status" value="1"/>
</dbReference>
<name>A0A6C0K1T6_9ZZZZ</name>
<dbReference type="AlphaFoldDB" id="A0A6C0K1T6"/>
<keyword evidence="1" id="KW-0472">Membrane</keyword>
<dbReference type="EMBL" id="MN740794">
    <property type="protein sequence ID" value="QHU12012.1"/>
    <property type="molecule type" value="Genomic_DNA"/>
</dbReference>
<dbReference type="CDD" id="cd08161">
    <property type="entry name" value="SET"/>
    <property type="match status" value="1"/>
</dbReference>
<dbReference type="InterPro" id="IPR001214">
    <property type="entry name" value="SET_dom"/>
</dbReference>
<proteinExistence type="predicted"/>
<keyword evidence="1" id="KW-1133">Transmembrane helix</keyword>
<evidence type="ECO:0000313" key="3">
    <source>
        <dbReference type="EMBL" id="QHU12012.1"/>
    </source>
</evidence>
<evidence type="ECO:0000256" key="1">
    <source>
        <dbReference type="SAM" id="Phobius"/>
    </source>
</evidence>
<feature type="transmembrane region" description="Helical" evidence="1">
    <location>
        <begin position="157"/>
        <end position="175"/>
    </location>
</feature>
<protein>
    <recommendedName>
        <fullName evidence="2">SET domain-containing protein</fullName>
    </recommendedName>
</protein>
<feature type="domain" description="SET" evidence="2">
    <location>
        <begin position="39"/>
        <end position="200"/>
    </location>
</feature>
<dbReference type="Pfam" id="PF00856">
    <property type="entry name" value="SET"/>
    <property type="match status" value="1"/>
</dbReference>
<dbReference type="InterPro" id="IPR046341">
    <property type="entry name" value="SET_dom_sf"/>
</dbReference>